<dbReference type="AlphaFoldDB" id="X0ULW6"/>
<proteinExistence type="predicted"/>
<protein>
    <submittedName>
        <fullName evidence="1">Uncharacterized protein</fullName>
    </submittedName>
</protein>
<reference evidence="1" key="1">
    <citation type="journal article" date="2014" name="Front. Microbiol.">
        <title>High frequency of phylogenetically diverse reductive dehalogenase-homologous genes in deep subseafloor sedimentary metagenomes.</title>
        <authorList>
            <person name="Kawai M."/>
            <person name="Futagami T."/>
            <person name="Toyoda A."/>
            <person name="Takaki Y."/>
            <person name="Nishi S."/>
            <person name="Hori S."/>
            <person name="Arai W."/>
            <person name="Tsubouchi T."/>
            <person name="Morono Y."/>
            <person name="Uchiyama I."/>
            <person name="Ito T."/>
            <person name="Fujiyama A."/>
            <person name="Inagaki F."/>
            <person name="Takami H."/>
        </authorList>
    </citation>
    <scope>NUCLEOTIDE SEQUENCE</scope>
    <source>
        <strain evidence="1">Expedition CK06-06</strain>
    </source>
</reference>
<name>X0ULW6_9ZZZZ</name>
<accession>X0ULW6</accession>
<gene>
    <name evidence="1" type="ORF">S01H1_40531</name>
</gene>
<sequence length="244" mass="25743">PNKGVGKVDLLGVGPEDRLVVVKLKYAAPGATRGGTGDTPLRALLDGLALAAISSVNREALASELGAAAGRTLSDGPPLFALIASPRYWELCRGREAQKGAAWIREMERLARETEQVIGVQVLYLSMALAGDPGWEYGEEGPVLTEAPQLAAAWEARAGVVKPKAKPRPKAQASLADEIVEADLSRPIQTYERTESYEAGDRIAHPTLGTGVVQGSAGVGKVRVLFDGRKTLLVHQRPVPGSPA</sequence>
<comment type="caution">
    <text evidence="1">The sequence shown here is derived from an EMBL/GenBank/DDBJ whole genome shotgun (WGS) entry which is preliminary data.</text>
</comment>
<evidence type="ECO:0000313" key="1">
    <source>
        <dbReference type="EMBL" id="GAG06784.1"/>
    </source>
</evidence>
<organism evidence="1">
    <name type="scientific">marine sediment metagenome</name>
    <dbReference type="NCBI Taxonomy" id="412755"/>
    <lineage>
        <taxon>unclassified sequences</taxon>
        <taxon>metagenomes</taxon>
        <taxon>ecological metagenomes</taxon>
    </lineage>
</organism>
<dbReference type="EMBL" id="BARS01025670">
    <property type="protein sequence ID" value="GAG06784.1"/>
    <property type="molecule type" value="Genomic_DNA"/>
</dbReference>
<feature type="non-terminal residue" evidence="1">
    <location>
        <position position="1"/>
    </location>
</feature>